<name>A0A0D0A8L4_9AGAM</name>
<keyword evidence="4" id="KW-1185">Reference proteome</keyword>
<dbReference type="InterPro" id="IPR013087">
    <property type="entry name" value="Znf_C2H2_type"/>
</dbReference>
<feature type="domain" description="C2H2-type" evidence="2">
    <location>
        <begin position="24"/>
        <end position="47"/>
    </location>
</feature>
<dbReference type="OrthoDB" id="3199698at2759"/>
<feature type="transmembrane region" description="Helical" evidence="1">
    <location>
        <begin position="321"/>
        <end position="344"/>
    </location>
</feature>
<dbReference type="InterPro" id="IPR041078">
    <property type="entry name" value="Plavaka"/>
</dbReference>
<evidence type="ECO:0000256" key="1">
    <source>
        <dbReference type="SAM" id="Phobius"/>
    </source>
</evidence>
<keyword evidence="1" id="KW-0812">Transmembrane</keyword>
<reference evidence="3 4" key="1">
    <citation type="submission" date="2014-04" db="EMBL/GenBank/DDBJ databases">
        <authorList>
            <consortium name="DOE Joint Genome Institute"/>
            <person name="Kuo A."/>
            <person name="Ruytinx J."/>
            <person name="Rineau F."/>
            <person name="Colpaert J."/>
            <person name="Kohler A."/>
            <person name="Nagy L.G."/>
            <person name="Floudas D."/>
            <person name="Copeland A."/>
            <person name="Barry K.W."/>
            <person name="Cichocki N."/>
            <person name="Veneault-Fourrey C."/>
            <person name="LaButti K."/>
            <person name="Lindquist E.A."/>
            <person name="Lipzen A."/>
            <person name="Lundell T."/>
            <person name="Morin E."/>
            <person name="Murat C."/>
            <person name="Sun H."/>
            <person name="Tunlid A."/>
            <person name="Henrissat B."/>
            <person name="Grigoriev I.V."/>
            <person name="Hibbett D.S."/>
            <person name="Martin F."/>
            <person name="Nordberg H.P."/>
            <person name="Cantor M.N."/>
            <person name="Hua S.X."/>
        </authorList>
    </citation>
    <scope>NUCLEOTIDE SEQUENCE [LARGE SCALE GENOMIC DNA]</scope>
    <source>
        <strain evidence="3 4">UH-Slu-Lm8-n1</strain>
    </source>
</reference>
<keyword evidence="1" id="KW-0472">Membrane</keyword>
<organism evidence="3 4">
    <name type="scientific">Suillus luteus UH-Slu-Lm8-n1</name>
    <dbReference type="NCBI Taxonomy" id="930992"/>
    <lineage>
        <taxon>Eukaryota</taxon>
        <taxon>Fungi</taxon>
        <taxon>Dikarya</taxon>
        <taxon>Basidiomycota</taxon>
        <taxon>Agaricomycotina</taxon>
        <taxon>Agaricomycetes</taxon>
        <taxon>Agaricomycetidae</taxon>
        <taxon>Boletales</taxon>
        <taxon>Suillineae</taxon>
        <taxon>Suillaceae</taxon>
        <taxon>Suillus</taxon>
    </lineage>
</organism>
<accession>A0A0D0A8L4</accession>
<evidence type="ECO:0000259" key="2">
    <source>
        <dbReference type="PROSITE" id="PS00028"/>
    </source>
</evidence>
<dbReference type="Pfam" id="PF18759">
    <property type="entry name" value="Plavaka"/>
    <property type="match status" value="1"/>
</dbReference>
<dbReference type="InParanoid" id="A0A0D0A8L4"/>
<protein>
    <recommendedName>
        <fullName evidence="2">C2H2-type domain-containing protein</fullName>
    </recommendedName>
</protein>
<sequence>MPEDHDIPQTQLKRRAFSARRIQCPYPGCKHWLKNTSGLKSHQSAMHSYSFTHSGQAPHSRCASFRHRLIRDYHEVLTGQICDENGNFLNPGTPPAPYTMKSPDDWTPYRNQLEFEAAEFLYTENQMSARQIDKILYYWGITLAVHHDNPPFADHKDLYNTIDATPLGDVAWQSFSLEFSGEKPAQDCPLWMQQSYDVWFRDPHAIVQNMLANSAYVGEIDYTTYCEFQEKDKKRRYKDFMSGDWAWNQSVCVPYSYDFALILVQDEIAQDPQTHGAAFIPIILGSDKTTVSVATGQNDYYPLYLSIGNVHNNIRRAHRDALVLVGFMAIPKSMYLLFFSLFTLKLTCCSKQKRCQ</sequence>
<dbReference type="EMBL" id="KN835416">
    <property type="protein sequence ID" value="KIK37996.1"/>
    <property type="molecule type" value="Genomic_DNA"/>
</dbReference>
<evidence type="ECO:0000313" key="3">
    <source>
        <dbReference type="EMBL" id="KIK37996.1"/>
    </source>
</evidence>
<proteinExistence type="predicted"/>
<dbReference type="HOGENOM" id="CLU_006344_14_2_1"/>
<dbReference type="AlphaFoldDB" id="A0A0D0A8L4"/>
<reference evidence="4" key="2">
    <citation type="submission" date="2015-01" db="EMBL/GenBank/DDBJ databases">
        <title>Evolutionary Origins and Diversification of the Mycorrhizal Mutualists.</title>
        <authorList>
            <consortium name="DOE Joint Genome Institute"/>
            <consortium name="Mycorrhizal Genomics Consortium"/>
            <person name="Kohler A."/>
            <person name="Kuo A."/>
            <person name="Nagy L.G."/>
            <person name="Floudas D."/>
            <person name="Copeland A."/>
            <person name="Barry K.W."/>
            <person name="Cichocki N."/>
            <person name="Veneault-Fourrey C."/>
            <person name="LaButti K."/>
            <person name="Lindquist E.A."/>
            <person name="Lipzen A."/>
            <person name="Lundell T."/>
            <person name="Morin E."/>
            <person name="Murat C."/>
            <person name="Riley R."/>
            <person name="Ohm R."/>
            <person name="Sun H."/>
            <person name="Tunlid A."/>
            <person name="Henrissat B."/>
            <person name="Grigoriev I.V."/>
            <person name="Hibbett D.S."/>
            <person name="Martin F."/>
        </authorList>
    </citation>
    <scope>NUCLEOTIDE SEQUENCE [LARGE SCALE GENOMIC DNA]</scope>
    <source>
        <strain evidence="4">UH-Slu-Lm8-n1</strain>
    </source>
</reference>
<keyword evidence="1" id="KW-1133">Transmembrane helix</keyword>
<gene>
    <name evidence="3" type="ORF">CY34DRAFT_91710</name>
</gene>
<dbReference type="PROSITE" id="PS00028">
    <property type="entry name" value="ZINC_FINGER_C2H2_1"/>
    <property type="match status" value="1"/>
</dbReference>
<dbReference type="Proteomes" id="UP000054485">
    <property type="component" value="Unassembled WGS sequence"/>
</dbReference>
<evidence type="ECO:0000313" key="4">
    <source>
        <dbReference type="Proteomes" id="UP000054485"/>
    </source>
</evidence>
<dbReference type="STRING" id="930992.A0A0D0A8L4"/>